<dbReference type="InterPro" id="IPR036885">
    <property type="entry name" value="SWIB_MDM2_dom_sf"/>
</dbReference>
<feature type="domain" description="GYF" evidence="5">
    <location>
        <begin position="801"/>
        <end position="855"/>
    </location>
</feature>
<name>A0A8T0UA80_PANVG</name>
<dbReference type="SUPFAM" id="SSF47592">
    <property type="entry name" value="SWIB/MDM2 domain"/>
    <property type="match status" value="1"/>
</dbReference>
<sequence length="871" mass="98804">MGNRTRSGRRRRASGGGGGSASGSKRPRWVAEEELEEEEEEEAAGPVKGEDEELCFVCKDGGDLRLCDYRSCHKAYHPGCVGKDVDFLKSDEEFICEWHTCFICEGRSRYYCFCCPRHTFCQGCVAQAEFVSVLRKTKGFCIDCLRMVIMIEKSVDVDSDGERADFNDRETYEFLFKEYWEIVRDKEGLTLDKLEAAYAILKRGQNCKQDSDLEKLHVHDEEHNSDDDFVGNSDDDGEELSARGKLNGTAMKIKSFLKKGKSMRNDFVGWASKELIDFLLSIGKDTSETLDQYRAAEVVKNYIRQKDLLQKDKKKLVICDDKLQLLFRKSKVKYNKIYYLLEKHIAANMISDDEILASSEDNSDSVMTKKARFVSCQSSTLKRTPEINKRCLAALVRDNINLIYLRRSLVMDLLKEQDTFESKVVGCFVRIKNNLKDCSFQKHKMFYRLGKVTGIRKTTEEDEMKDTANVLLCILNMPDVNISVLSDEDFDEEECEDLRLQAQNESFERYTVGDLEDKARSLRRDIMSHWINKELQRLDRLIDKANEKGWRQEYPWCMSSFDHDAYLDKKRLLHKPSEQQRLLEEVPRVIPEMEDSKDTEVQVTTRDRSTRKSTVAFQGTNAESIVSLKRCSEEKYKGTNGTRASFLKSCAEEKIKGTGGERDLSLKSLSEEKSEATNTYTSGGTAVMDTQKQDTEGADGGVDGDTAGVNVQRRSTEATKANAAGDVPGTFVLVQGAKAADIITIDDDDDHPCERSGQTAIVDLEAINDVRDTHDALHKTNDISHGGHGNVKVKGGASLHRRLWHYIDPQGDEQGPFSMEQLYNWWNKGFLPNDFRVWKTGQTSNMAISLIDALQAINEAVPNTGPHVVDD</sequence>
<keyword evidence="3" id="KW-0862">Zinc</keyword>
<keyword evidence="9" id="KW-1185">Reference proteome</keyword>
<dbReference type="InterPro" id="IPR001965">
    <property type="entry name" value="Znf_PHD"/>
</dbReference>
<feature type="domain" description="Plus3" evidence="6">
    <location>
        <begin position="394"/>
        <end position="527"/>
    </location>
</feature>
<dbReference type="InterPro" id="IPR003169">
    <property type="entry name" value="GYF"/>
</dbReference>
<evidence type="ECO:0000259" key="5">
    <source>
        <dbReference type="PROSITE" id="PS50829"/>
    </source>
</evidence>
<dbReference type="SUPFAM" id="SSF55277">
    <property type="entry name" value="GYF domain"/>
    <property type="match status" value="1"/>
</dbReference>
<dbReference type="Gene3D" id="3.30.40.10">
    <property type="entry name" value="Zinc/RING finger domain, C3HC4 (zinc finger)"/>
    <property type="match status" value="1"/>
</dbReference>
<keyword evidence="1" id="KW-0479">Metal-binding</keyword>
<dbReference type="GO" id="GO:0003677">
    <property type="term" value="F:DNA binding"/>
    <property type="evidence" value="ECO:0007669"/>
    <property type="project" value="InterPro"/>
</dbReference>
<evidence type="ECO:0000313" key="9">
    <source>
        <dbReference type="Proteomes" id="UP000823388"/>
    </source>
</evidence>
<dbReference type="Pfam" id="PF02201">
    <property type="entry name" value="SWIB"/>
    <property type="match status" value="1"/>
</dbReference>
<dbReference type="Gene3D" id="3.30.1490.40">
    <property type="match status" value="1"/>
</dbReference>
<gene>
    <name evidence="8" type="ORF">PVAP13_3NG140850</name>
</gene>
<dbReference type="InterPro" id="IPR011011">
    <property type="entry name" value="Znf_FYVE_PHD"/>
</dbReference>
<dbReference type="PROSITE" id="PS51925">
    <property type="entry name" value="SWIB_MDM2"/>
    <property type="match status" value="1"/>
</dbReference>
<feature type="domain" description="DM2" evidence="7">
    <location>
        <begin position="264"/>
        <end position="347"/>
    </location>
</feature>
<keyword evidence="2" id="KW-0863">Zinc-finger</keyword>
<feature type="compositionally biased region" description="Acidic residues" evidence="4">
    <location>
        <begin position="32"/>
        <end position="43"/>
    </location>
</feature>
<dbReference type="PROSITE" id="PS50829">
    <property type="entry name" value="GYF"/>
    <property type="match status" value="1"/>
</dbReference>
<evidence type="ECO:0000256" key="4">
    <source>
        <dbReference type="SAM" id="MobiDB-lite"/>
    </source>
</evidence>
<evidence type="ECO:0000256" key="2">
    <source>
        <dbReference type="ARBA" id="ARBA00022771"/>
    </source>
</evidence>
<dbReference type="InterPro" id="IPR013083">
    <property type="entry name" value="Znf_RING/FYVE/PHD"/>
</dbReference>
<dbReference type="InterPro" id="IPR058668">
    <property type="entry name" value="NERD_dom"/>
</dbReference>
<dbReference type="PANTHER" id="PTHR46851:SF11">
    <property type="entry name" value="GYF DOMAIN-CONTAINING PROTEIN"/>
    <property type="match status" value="1"/>
</dbReference>
<dbReference type="EMBL" id="CM029042">
    <property type="protein sequence ID" value="KAG2619197.1"/>
    <property type="molecule type" value="Genomic_DNA"/>
</dbReference>
<dbReference type="CDD" id="cd15568">
    <property type="entry name" value="PHD5_NSD"/>
    <property type="match status" value="1"/>
</dbReference>
<comment type="caution">
    <text evidence="8">The sequence shown here is derived from an EMBL/GenBank/DDBJ whole genome shotgun (WGS) entry which is preliminary data.</text>
</comment>
<evidence type="ECO:0000256" key="3">
    <source>
        <dbReference type="ARBA" id="ARBA00022833"/>
    </source>
</evidence>
<dbReference type="AlphaFoldDB" id="A0A8T0UA80"/>
<feature type="region of interest" description="Disordered" evidence="4">
    <location>
        <begin position="1"/>
        <end position="47"/>
    </location>
</feature>
<dbReference type="Gene3D" id="3.90.70.200">
    <property type="entry name" value="Plus-3 domain"/>
    <property type="match status" value="1"/>
</dbReference>
<evidence type="ECO:0000259" key="6">
    <source>
        <dbReference type="PROSITE" id="PS51360"/>
    </source>
</evidence>
<evidence type="ECO:0000313" key="8">
    <source>
        <dbReference type="EMBL" id="KAG2619197.1"/>
    </source>
</evidence>
<dbReference type="PROSITE" id="PS51360">
    <property type="entry name" value="PLUS3"/>
    <property type="match status" value="1"/>
</dbReference>
<organism evidence="8 9">
    <name type="scientific">Panicum virgatum</name>
    <name type="common">Blackwell switchgrass</name>
    <dbReference type="NCBI Taxonomy" id="38727"/>
    <lineage>
        <taxon>Eukaryota</taxon>
        <taxon>Viridiplantae</taxon>
        <taxon>Streptophyta</taxon>
        <taxon>Embryophyta</taxon>
        <taxon>Tracheophyta</taxon>
        <taxon>Spermatophyta</taxon>
        <taxon>Magnoliopsida</taxon>
        <taxon>Liliopsida</taxon>
        <taxon>Poales</taxon>
        <taxon>Poaceae</taxon>
        <taxon>PACMAD clade</taxon>
        <taxon>Panicoideae</taxon>
        <taxon>Panicodae</taxon>
        <taxon>Paniceae</taxon>
        <taxon>Panicinae</taxon>
        <taxon>Panicum</taxon>
        <taxon>Panicum sect. Hiantes</taxon>
    </lineage>
</organism>
<protein>
    <submittedName>
        <fullName evidence="8">Uncharacterized protein</fullName>
    </submittedName>
</protein>
<dbReference type="Proteomes" id="UP000823388">
    <property type="component" value="Chromosome 3N"/>
</dbReference>
<feature type="compositionally biased region" description="Polar residues" evidence="4">
    <location>
        <begin position="676"/>
        <end position="690"/>
    </location>
</feature>
<feature type="compositionally biased region" description="Basic and acidic residues" evidence="4">
    <location>
        <begin position="657"/>
        <end position="675"/>
    </location>
</feature>
<proteinExistence type="predicted"/>
<dbReference type="InterPro" id="IPR045894">
    <property type="entry name" value="At5g08430-like"/>
</dbReference>
<dbReference type="SUPFAM" id="SSF57903">
    <property type="entry name" value="FYVE/PHD zinc finger"/>
    <property type="match status" value="1"/>
</dbReference>
<evidence type="ECO:0000259" key="7">
    <source>
        <dbReference type="PROSITE" id="PS51925"/>
    </source>
</evidence>
<feature type="region of interest" description="Disordered" evidence="4">
    <location>
        <begin position="657"/>
        <end position="706"/>
    </location>
</feature>
<dbReference type="InterPro" id="IPR004343">
    <property type="entry name" value="Plus-3_dom"/>
</dbReference>
<dbReference type="Pfam" id="PF02213">
    <property type="entry name" value="GYF"/>
    <property type="match status" value="1"/>
</dbReference>
<dbReference type="Pfam" id="PF25980">
    <property type="entry name" value="NERD_plant"/>
    <property type="match status" value="1"/>
</dbReference>
<dbReference type="Gene3D" id="1.10.245.10">
    <property type="entry name" value="SWIB/MDM2 domain"/>
    <property type="match status" value="1"/>
</dbReference>
<dbReference type="SUPFAM" id="SSF159042">
    <property type="entry name" value="Plus3-like"/>
    <property type="match status" value="1"/>
</dbReference>
<dbReference type="SMART" id="SM00249">
    <property type="entry name" value="PHD"/>
    <property type="match status" value="1"/>
</dbReference>
<dbReference type="InterPro" id="IPR036128">
    <property type="entry name" value="Plus3-like_sf"/>
</dbReference>
<dbReference type="Pfam" id="PF03126">
    <property type="entry name" value="Plus-3"/>
    <property type="match status" value="1"/>
</dbReference>
<dbReference type="InterPro" id="IPR003121">
    <property type="entry name" value="SWIB_MDM2_domain"/>
</dbReference>
<dbReference type="PANTHER" id="PTHR46851">
    <property type="entry name" value="OS01G0884500 PROTEIN"/>
    <property type="match status" value="1"/>
</dbReference>
<evidence type="ECO:0000256" key="1">
    <source>
        <dbReference type="ARBA" id="ARBA00022723"/>
    </source>
</evidence>
<reference evidence="8 9" key="1">
    <citation type="submission" date="2020-05" db="EMBL/GenBank/DDBJ databases">
        <title>WGS assembly of Panicum virgatum.</title>
        <authorList>
            <person name="Lovell J.T."/>
            <person name="Jenkins J."/>
            <person name="Shu S."/>
            <person name="Juenger T.E."/>
            <person name="Schmutz J."/>
        </authorList>
    </citation>
    <scope>NUCLEOTIDE SEQUENCE [LARGE SCALE GENOMIC DNA]</scope>
    <source>
        <strain evidence="9">cv. AP13</strain>
    </source>
</reference>
<dbReference type="GO" id="GO:0008270">
    <property type="term" value="F:zinc ion binding"/>
    <property type="evidence" value="ECO:0007669"/>
    <property type="project" value="UniProtKB-KW"/>
</dbReference>
<dbReference type="SMART" id="SM00719">
    <property type="entry name" value="Plus3"/>
    <property type="match status" value="1"/>
</dbReference>
<accession>A0A8T0UA80</accession>
<dbReference type="InterPro" id="IPR035445">
    <property type="entry name" value="GYF-like_dom_sf"/>
</dbReference>
<dbReference type="SMART" id="SM00444">
    <property type="entry name" value="GYF"/>
    <property type="match status" value="1"/>
</dbReference>
<feature type="compositionally biased region" description="Basic residues" evidence="4">
    <location>
        <begin position="1"/>
        <end position="13"/>
    </location>
</feature>